<evidence type="ECO:0000259" key="5">
    <source>
        <dbReference type="Pfam" id="PF03819"/>
    </source>
</evidence>
<comment type="similarity">
    <text evidence="2">Belongs to the nucleoside triphosphate pyrophosphohydrolase family.</text>
</comment>
<dbReference type="CDD" id="cd11529">
    <property type="entry name" value="NTP-PPase_MazG_Cterm"/>
    <property type="match status" value="1"/>
</dbReference>
<dbReference type="GO" id="GO:0046061">
    <property type="term" value="P:dATP catabolic process"/>
    <property type="evidence" value="ECO:0007669"/>
    <property type="project" value="TreeGrafter"/>
</dbReference>
<evidence type="ECO:0000256" key="4">
    <source>
        <dbReference type="ARBA" id="ARBA00074799"/>
    </source>
</evidence>
<dbReference type="NCBIfam" id="NF007113">
    <property type="entry name" value="PRK09562.1"/>
    <property type="match status" value="1"/>
</dbReference>
<dbReference type="FunFam" id="1.10.287.1080:FF:000003">
    <property type="entry name" value="Nucleoside triphosphate pyrophosphohydrolase"/>
    <property type="match status" value="1"/>
</dbReference>
<dbReference type="SUPFAM" id="SSF101386">
    <property type="entry name" value="all-alpha NTP pyrophosphatases"/>
    <property type="match status" value="2"/>
</dbReference>
<dbReference type="Proteomes" id="UP000323337">
    <property type="component" value="Unassembled WGS sequence"/>
</dbReference>
<dbReference type="GO" id="GO:0046081">
    <property type="term" value="P:dUTP catabolic process"/>
    <property type="evidence" value="ECO:0007669"/>
    <property type="project" value="TreeGrafter"/>
</dbReference>
<dbReference type="Gene3D" id="1.10.287.1080">
    <property type="entry name" value="MazG-like"/>
    <property type="match status" value="2"/>
</dbReference>
<dbReference type="GO" id="GO:0006203">
    <property type="term" value="P:dGTP catabolic process"/>
    <property type="evidence" value="ECO:0007669"/>
    <property type="project" value="TreeGrafter"/>
</dbReference>
<dbReference type="InterPro" id="IPR011551">
    <property type="entry name" value="NTP_PyrPHydrolase_MazG"/>
</dbReference>
<reference evidence="6 7" key="1">
    <citation type="submission" date="2019-08" db="EMBL/GenBank/DDBJ databases">
        <title>Genomic characterization of a novel candidate phylum (ARYD3) from a high temperature, high salinity tertiary oil reservoir in north central Oklahoma, USA.</title>
        <authorList>
            <person name="Youssef N.H."/>
            <person name="Yadav A."/>
            <person name="Elshahed M.S."/>
        </authorList>
    </citation>
    <scope>NUCLEOTIDE SEQUENCE [LARGE SCALE GENOMIC DNA]</scope>
    <source>
        <strain evidence="6">ARYD1</strain>
    </source>
</reference>
<dbReference type="RefSeq" id="WP_303700625.1">
    <property type="nucleotide sequence ID" value="NZ_VSIV01000094.1"/>
</dbReference>
<dbReference type="FunFam" id="1.10.287.1080:FF:000001">
    <property type="entry name" value="Nucleoside triphosphate pyrophosphohydrolase"/>
    <property type="match status" value="1"/>
</dbReference>
<dbReference type="AlphaFoldDB" id="A0A5D0MJK1"/>
<dbReference type="InterPro" id="IPR004518">
    <property type="entry name" value="MazG-like_dom"/>
</dbReference>
<dbReference type="PANTHER" id="PTHR30522:SF0">
    <property type="entry name" value="NUCLEOSIDE TRIPHOSPHATE PYROPHOSPHOHYDROLASE"/>
    <property type="match status" value="1"/>
</dbReference>
<dbReference type="PANTHER" id="PTHR30522">
    <property type="entry name" value="NUCLEOSIDE TRIPHOSPHATE PYROPHOSPHOHYDROLASE"/>
    <property type="match status" value="1"/>
</dbReference>
<evidence type="ECO:0000256" key="1">
    <source>
        <dbReference type="ARBA" id="ARBA00052141"/>
    </source>
</evidence>
<proteinExistence type="inferred from homology"/>
<dbReference type="Pfam" id="PF03819">
    <property type="entry name" value="MazG"/>
    <property type="match status" value="2"/>
</dbReference>
<dbReference type="EC" id="3.6.1.8" evidence="3"/>
<dbReference type="GO" id="GO:0046076">
    <property type="term" value="P:dTTP catabolic process"/>
    <property type="evidence" value="ECO:0007669"/>
    <property type="project" value="TreeGrafter"/>
</dbReference>
<accession>A0A5D0MJK1</accession>
<evidence type="ECO:0000313" key="7">
    <source>
        <dbReference type="Proteomes" id="UP000323337"/>
    </source>
</evidence>
<name>A0A5D0MJK1_FLESI</name>
<dbReference type="GO" id="GO:0047693">
    <property type="term" value="F:ATP diphosphatase activity"/>
    <property type="evidence" value="ECO:0007669"/>
    <property type="project" value="UniProtKB-EC"/>
</dbReference>
<dbReference type="InterPro" id="IPR048011">
    <property type="entry name" value="NTP-PPase_MazG-like_C"/>
</dbReference>
<dbReference type="GO" id="GO:0006950">
    <property type="term" value="P:response to stress"/>
    <property type="evidence" value="ECO:0007669"/>
    <property type="project" value="UniProtKB-ARBA"/>
</dbReference>
<keyword evidence="6" id="KW-0378">Hydrolase</keyword>
<sequence>MCKNKSHIKNNIKTQINEYNTISKSFCELIKIIRTLRSPEGCPWDREQTLYSLKNHFIEEAYELVDALDNRDIDNIKEELGDLLLHIVIHSVIAEEDGYFTINEVIQEISEKLIRRHPHVFADTKVKNTAEVMKNWEAIKSEEGKKKKSVLNGIPKGLPSVQHSQKLQKKASKKGFDWNSAEDCLKKVDEEYSELKDSIRSGDKSDIQHELGDALFALINLSRFLEIDADEALRNVNKRFTERFTHIEKSLAEKGRSLEKTSLKEMEALWQEAKKEK</sequence>
<comment type="catalytic activity">
    <reaction evidence="1">
        <text>ATP + H2O = AMP + diphosphate + H(+)</text>
        <dbReference type="Rhea" id="RHEA:14245"/>
        <dbReference type="ChEBI" id="CHEBI:15377"/>
        <dbReference type="ChEBI" id="CHEBI:15378"/>
        <dbReference type="ChEBI" id="CHEBI:30616"/>
        <dbReference type="ChEBI" id="CHEBI:33019"/>
        <dbReference type="ChEBI" id="CHEBI:456215"/>
        <dbReference type="EC" id="3.6.1.8"/>
    </reaction>
</comment>
<gene>
    <name evidence="6" type="primary">mazG</name>
    <name evidence="6" type="ORF">FXF49_04050</name>
</gene>
<evidence type="ECO:0000313" key="6">
    <source>
        <dbReference type="EMBL" id="TYB33867.1"/>
    </source>
</evidence>
<organism evidence="6 7">
    <name type="scientific">Flexistipes sinusarabici</name>
    <dbReference type="NCBI Taxonomy" id="2352"/>
    <lineage>
        <taxon>Bacteria</taxon>
        <taxon>Pseudomonadati</taxon>
        <taxon>Deferribacterota</taxon>
        <taxon>Deferribacteres</taxon>
        <taxon>Deferribacterales</taxon>
        <taxon>Flexistipitaceae</taxon>
        <taxon>Flexistipes</taxon>
    </lineage>
</organism>
<evidence type="ECO:0000256" key="3">
    <source>
        <dbReference type="ARBA" id="ARBA00066372"/>
    </source>
</evidence>
<dbReference type="EMBL" id="VSIV01000094">
    <property type="protein sequence ID" value="TYB33867.1"/>
    <property type="molecule type" value="Genomic_DNA"/>
</dbReference>
<dbReference type="GO" id="GO:0046047">
    <property type="term" value="P:TTP catabolic process"/>
    <property type="evidence" value="ECO:0007669"/>
    <property type="project" value="TreeGrafter"/>
</dbReference>
<protein>
    <recommendedName>
        <fullName evidence="4">Nucleoside triphosphate pyrophosphohydrolase</fullName>
        <ecNumber evidence="3">3.6.1.8</ecNumber>
    </recommendedName>
</protein>
<dbReference type="NCBIfam" id="TIGR00444">
    <property type="entry name" value="mazG"/>
    <property type="match status" value="1"/>
</dbReference>
<evidence type="ECO:0000256" key="2">
    <source>
        <dbReference type="ARBA" id="ARBA00061115"/>
    </source>
</evidence>
<dbReference type="CDD" id="cd11528">
    <property type="entry name" value="NTP-PPase_MazG_Nterm"/>
    <property type="match status" value="1"/>
</dbReference>
<comment type="caution">
    <text evidence="6">The sequence shown here is derived from an EMBL/GenBank/DDBJ whole genome shotgun (WGS) entry which is preliminary data.</text>
</comment>
<feature type="domain" description="NTP pyrophosphohydrolase MazG-like" evidence="5">
    <location>
        <begin position="48"/>
        <end position="121"/>
    </location>
</feature>
<dbReference type="GO" id="GO:0046052">
    <property type="term" value="P:UTP catabolic process"/>
    <property type="evidence" value="ECO:0007669"/>
    <property type="project" value="TreeGrafter"/>
</dbReference>
<dbReference type="InterPro" id="IPR048015">
    <property type="entry name" value="NTP-PPase_MazG-like_N"/>
</dbReference>
<feature type="domain" description="NTP pyrophosphohydrolase MazG-like" evidence="5">
    <location>
        <begin position="182"/>
        <end position="246"/>
    </location>
</feature>